<dbReference type="VEuPathDB" id="FungiDB:A1Q1_04177"/>
<sequence>MVKTERSPSTQSRRASGSQTRLQRWTAERRASLASSSSHSGLPPHASRLRSRAGHSEPRRPRHSEPERPSLSPRQASRYSLPSFQRPSLRHPQMEAQPQPNTGARASHRWAGDRIDIYNLAGWHIVSVPVEMLEETYPGGARWEQVVHLLERITGRGAGHDDPLRPRRGLGSCPPFANADRGEYVYVTEGSRRRQIEAEVKARDRDTCAITGLRSNICRAVRIAPPDAEEAHASAKVHNSHITSWITMSPDLGAFFAQGDIALQPRDIFLNTATALVHVLAPPSKPGFQDYKRLHGKQVKWDAGDVDNPNFDLLDWHYTQALRGRLAVNFAPLTDAAHSALDEDSDMEEEHWRADRDEALSEVGSARNMLLQRAALGMPEELGVDDDEESATRDAAPGTAEGEPSSQAEEEFEEWYGIASEAGSDGTPVPDIMDPESSSEDEHAADEGVVEEDDKRDADYVPSASPPVQRRRTMGRRYRK</sequence>
<protein>
    <submittedName>
        <fullName evidence="2">Uncharacterized protein</fullName>
    </submittedName>
</protein>
<evidence type="ECO:0000256" key="1">
    <source>
        <dbReference type="SAM" id="MobiDB-lite"/>
    </source>
</evidence>
<evidence type="ECO:0000313" key="2">
    <source>
        <dbReference type="EMBL" id="EJT47103.1"/>
    </source>
</evidence>
<dbReference type="AlphaFoldDB" id="J5QFM4"/>
<feature type="region of interest" description="Disordered" evidence="1">
    <location>
        <begin position="1"/>
        <end position="81"/>
    </location>
</feature>
<feature type="compositionally biased region" description="Basic and acidic residues" evidence="1">
    <location>
        <begin position="54"/>
        <end position="68"/>
    </location>
</feature>
<dbReference type="RefSeq" id="XP_014178029.1">
    <property type="nucleotide sequence ID" value="XM_014322554.1"/>
</dbReference>
<comment type="caution">
    <text evidence="2">The sequence shown here is derived from an EMBL/GenBank/DDBJ whole genome shotgun (WGS) entry which is preliminary data.</text>
</comment>
<dbReference type="Proteomes" id="UP000002748">
    <property type="component" value="Unassembled WGS sequence"/>
</dbReference>
<dbReference type="GeneID" id="25987690"/>
<organism evidence="2 3">
    <name type="scientific">Trichosporon asahii var. asahii (strain ATCC 90039 / CBS 2479 / JCM 2466 / KCTC 7840 / NBRC 103889/ NCYC 2677 / UAMH 7654)</name>
    <name type="common">Yeast</name>
    <dbReference type="NCBI Taxonomy" id="1186058"/>
    <lineage>
        <taxon>Eukaryota</taxon>
        <taxon>Fungi</taxon>
        <taxon>Dikarya</taxon>
        <taxon>Basidiomycota</taxon>
        <taxon>Agaricomycotina</taxon>
        <taxon>Tremellomycetes</taxon>
        <taxon>Trichosporonales</taxon>
        <taxon>Trichosporonaceae</taxon>
        <taxon>Trichosporon</taxon>
    </lineage>
</organism>
<evidence type="ECO:0000313" key="3">
    <source>
        <dbReference type="Proteomes" id="UP000002748"/>
    </source>
</evidence>
<gene>
    <name evidence="2" type="ORF">A1Q1_04177</name>
</gene>
<proteinExistence type="predicted"/>
<feature type="region of interest" description="Disordered" evidence="1">
    <location>
        <begin position="378"/>
        <end position="480"/>
    </location>
</feature>
<dbReference type="HOGENOM" id="CLU_628799_0_0_1"/>
<accession>J5QFM4</accession>
<dbReference type="KEGG" id="tasa:A1Q1_04177"/>
<reference evidence="2 3" key="1">
    <citation type="journal article" date="2012" name="Eukaryot. Cell">
        <title>Draft genome sequence of CBS 2479, the standard type strain of Trichosporon asahii.</title>
        <authorList>
            <person name="Yang R.Y."/>
            <person name="Li H.T."/>
            <person name="Zhu H."/>
            <person name="Zhou G.P."/>
            <person name="Wang M."/>
            <person name="Wang L."/>
        </authorList>
    </citation>
    <scope>NUCLEOTIDE SEQUENCE [LARGE SCALE GENOMIC DNA]</scope>
    <source>
        <strain evidence="3">ATCC 90039 / CBS 2479 / JCM 2466 / KCTC 7840 / NCYC 2677 / UAMH 7654</strain>
    </source>
</reference>
<feature type="compositionally biased region" description="Polar residues" evidence="1">
    <location>
        <begin position="7"/>
        <end position="23"/>
    </location>
</feature>
<dbReference type="EMBL" id="ALBS01000263">
    <property type="protein sequence ID" value="EJT47103.1"/>
    <property type="molecule type" value="Genomic_DNA"/>
</dbReference>
<feature type="compositionally biased region" description="Basic residues" evidence="1">
    <location>
        <begin position="469"/>
        <end position="480"/>
    </location>
</feature>
<name>J5QFM4_TRIAS</name>
<feature type="compositionally biased region" description="Low complexity" evidence="1">
    <location>
        <begin position="32"/>
        <end position="46"/>
    </location>
</feature>